<name>A0A6A4HFU7_9AGAR</name>
<accession>A0A6A4HFU7</accession>
<dbReference type="Proteomes" id="UP000799118">
    <property type="component" value="Unassembled WGS sequence"/>
</dbReference>
<organism evidence="1 2">
    <name type="scientific">Gymnopus androsaceus JB14</name>
    <dbReference type="NCBI Taxonomy" id="1447944"/>
    <lineage>
        <taxon>Eukaryota</taxon>
        <taxon>Fungi</taxon>
        <taxon>Dikarya</taxon>
        <taxon>Basidiomycota</taxon>
        <taxon>Agaricomycotina</taxon>
        <taxon>Agaricomycetes</taxon>
        <taxon>Agaricomycetidae</taxon>
        <taxon>Agaricales</taxon>
        <taxon>Marasmiineae</taxon>
        <taxon>Omphalotaceae</taxon>
        <taxon>Gymnopus</taxon>
    </lineage>
</organism>
<sequence>MSRADVESVEIFKPASFPSAQQAGGTNLRQSRRGRERERKLLTGMNIVEILTRQRRDAKLTQRALIERRPGMRNVLHRWMQLKRYRQPQRQGRKQKTTANKDSRRPILRHSIGIRIPGRRLKAETPVEDKKCTMLGGVHTSSYLQRWIISISPVSPKIPDDVHGIRGR</sequence>
<gene>
    <name evidence="1" type="ORF">BT96DRAFT_996525</name>
</gene>
<evidence type="ECO:0000313" key="2">
    <source>
        <dbReference type="Proteomes" id="UP000799118"/>
    </source>
</evidence>
<proteinExistence type="predicted"/>
<evidence type="ECO:0000313" key="1">
    <source>
        <dbReference type="EMBL" id="KAE9396643.1"/>
    </source>
</evidence>
<dbReference type="AlphaFoldDB" id="A0A6A4HFU7"/>
<dbReference type="EMBL" id="ML769510">
    <property type="protein sequence ID" value="KAE9396643.1"/>
    <property type="molecule type" value="Genomic_DNA"/>
</dbReference>
<reference evidence="1" key="1">
    <citation type="journal article" date="2019" name="Environ. Microbiol.">
        <title>Fungal ecological strategies reflected in gene transcription - a case study of two litter decomposers.</title>
        <authorList>
            <person name="Barbi F."/>
            <person name="Kohler A."/>
            <person name="Barry K."/>
            <person name="Baskaran P."/>
            <person name="Daum C."/>
            <person name="Fauchery L."/>
            <person name="Ihrmark K."/>
            <person name="Kuo A."/>
            <person name="LaButti K."/>
            <person name="Lipzen A."/>
            <person name="Morin E."/>
            <person name="Grigoriev I.V."/>
            <person name="Henrissat B."/>
            <person name="Lindahl B."/>
            <person name="Martin F."/>
        </authorList>
    </citation>
    <scope>NUCLEOTIDE SEQUENCE</scope>
    <source>
        <strain evidence="1">JB14</strain>
    </source>
</reference>
<keyword evidence="2" id="KW-1185">Reference proteome</keyword>
<protein>
    <submittedName>
        <fullName evidence="1">Uncharacterized protein</fullName>
    </submittedName>
</protein>